<proteinExistence type="predicted"/>
<evidence type="ECO:0000256" key="1">
    <source>
        <dbReference type="SAM" id="MobiDB-lite"/>
    </source>
</evidence>
<evidence type="ECO:0000313" key="3">
    <source>
        <dbReference type="Proteomes" id="UP000235346"/>
    </source>
</evidence>
<name>A0A2N7TU31_9GAMM</name>
<gene>
    <name evidence="2" type="ORF">C1H66_01235</name>
</gene>
<feature type="region of interest" description="Disordered" evidence="1">
    <location>
        <begin position="1"/>
        <end position="68"/>
    </location>
</feature>
<sequence>MDPTAPADPAAPGEAAPSDEPGFGDGGEPMPSPDAGAQSDPANDPMIEEENEEEEWENPAEDDEDSSW</sequence>
<accession>A0A2N7TU31</accession>
<organism evidence="2 3">
    <name type="scientific">Halomonas heilongjiangensis</name>
    <dbReference type="NCBI Taxonomy" id="1387883"/>
    <lineage>
        <taxon>Bacteria</taxon>
        <taxon>Pseudomonadati</taxon>
        <taxon>Pseudomonadota</taxon>
        <taxon>Gammaproteobacteria</taxon>
        <taxon>Oceanospirillales</taxon>
        <taxon>Halomonadaceae</taxon>
        <taxon>Halomonas</taxon>
    </lineage>
</organism>
<dbReference type="Proteomes" id="UP000235346">
    <property type="component" value="Unassembled WGS sequence"/>
</dbReference>
<evidence type="ECO:0000313" key="2">
    <source>
        <dbReference type="EMBL" id="PMR71690.1"/>
    </source>
</evidence>
<feature type="compositionally biased region" description="Low complexity" evidence="1">
    <location>
        <begin position="1"/>
        <end position="21"/>
    </location>
</feature>
<dbReference type="AlphaFoldDB" id="A0A2N7TU31"/>
<reference evidence="2 3" key="1">
    <citation type="submission" date="2018-01" db="EMBL/GenBank/DDBJ databases">
        <title>Halomonas endophytica sp. nov., isolated from storage liquid in the stems of Populus euphratica.</title>
        <authorList>
            <person name="Chen C."/>
        </authorList>
    </citation>
    <scope>NUCLEOTIDE SEQUENCE [LARGE SCALE GENOMIC DNA]</scope>
    <source>
        <strain evidence="2 3">DSM 26881</strain>
    </source>
</reference>
<comment type="caution">
    <text evidence="2">The sequence shown here is derived from an EMBL/GenBank/DDBJ whole genome shotgun (WGS) entry which is preliminary data.</text>
</comment>
<keyword evidence="3" id="KW-1185">Reference proteome</keyword>
<feature type="compositionally biased region" description="Acidic residues" evidence="1">
    <location>
        <begin position="46"/>
        <end position="68"/>
    </location>
</feature>
<dbReference type="EMBL" id="PNRE01000009">
    <property type="protein sequence ID" value="PMR71690.1"/>
    <property type="molecule type" value="Genomic_DNA"/>
</dbReference>
<protein>
    <submittedName>
        <fullName evidence="2">Uncharacterized protein</fullName>
    </submittedName>
</protein>